<reference evidence="4" key="1">
    <citation type="submission" date="2019-07" db="EMBL/GenBank/DDBJ databases">
        <authorList>
            <person name="Weber M."/>
            <person name="Kostadinov I."/>
            <person name="Kostadinov D I."/>
        </authorList>
    </citation>
    <scope>NUCLEOTIDE SEQUENCE</scope>
    <source>
        <strain evidence="4">Gfbio:sag-sample-m06:053724c1-46a9-4a36-b237-ea2bf867836b</strain>
    </source>
</reference>
<evidence type="ECO:0000256" key="1">
    <source>
        <dbReference type="ARBA" id="ARBA00005622"/>
    </source>
</evidence>
<proteinExistence type="inferred from homology"/>
<keyword evidence="3" id="KW-0732">Signal</keyword>
<evidence type="ECO:0008006" key="5">
    <source>
        <dbReference type="Google" id="ProtNLM"/>
    </source>
</evidence>
<accession>A0A7D9H417</accession>
<dbReference type="Gene3D" id="3.40.50.1820">
    <property type="entry name" value="alpha/beta hydrolase"/>
    <property type="match status" value="1"/>
</dbReference>
<dbReference type="EMBL" id="LR633967">
    <property type="protein sequence ID" value="VUX55435.1"/>
    <property type="molecule type" value="Genomic_DNA"/>
</dbReference>
<dbReference type="PANTHER" id="PTHR40841">
    <property type="entry name" value="SIDEROPHORE TRIACETYLFUSARININE C ESTERASE"/>
    <property type="match status" value="1"/>
</dbReference>
<dbReference type="SUPFAM" id="SSF53474">
    <property type="entry name" value="alpha/beta-Hydrolases"/>
    <property type="match status" value="1"/>
</dbReference>
<dbReference type="GO" id="GO:0016788">
    <property type="term" value="F:hydrolase activity, acting on ester bonds"/>
    <property type="evidence" value="ECO:0007669"/>
    <property type="project" value="TreeGrafter"/>
</dbReference>
<dbReference type="InterPro" id="IPR029058">
    <property type="entry name" value="AB_hydrolase_fold"/>
</dbReference>
<evidence type="ECO:0000256" key="3">
    <source>
        <dbReference type="SAM" id="SignalP"/>
    </source>
</evidence>
<dbReference type="Pfam" id="PF00756">
    <property type="entry name" value="Esterase"/>
    <property type="match status" value="1"/>
</dbReference>
<evidence type="ECO:0000256" key="2">
    <source>
        <dbReference type="ARBA" id="ARBA00022801"/>
    </source>
</evidence>
<dbReference type="PANTHER" id="PTHR40841:SF2">
    <property type="entry name" value="SIDEROPHORE-DEGRADING ESTERASE (EUROFUNG)"/>
    <property type="match status" value="1"/>
</dbReference>
<sequence length="277" mass="31482">MKNVNWSLLALILTLPLLAAAVDTQYMQGIGDTRYHRIESEIIGRGFHIYIMLPDGYDEEGASAYPTIYLLDGGSLFPLFVGYYRYLNFSEEVPDSIIVGISYGGDSVEEGNYRSTDYTAPAEDRDYWGGAANYQSFLSDELMPLIEKNYRSDAERRIIFGHSIGGQFVLFTALTKPEIFWGHIASNPALHRNLPFFLERYSYAQETGSSKLFVSSGTLDDPGFREPAQEWIRHWNGRIKKPWKLKTMDLEGQTHMSAPPAAFRQGMHWLFSSQMGE</sequence>
<dbReference type="AlphaFoldDB" id="A0A7D9H417"/>
<name>A0A7D9H417_9GAMM</name>
<keyword evidence="2" id="KW-0378">Hydrolase</keyword>
<feature type="signal peptide" evidence="3">
    <location>
        <begin position="1"/>
        <end position="21"/>
    </location>
</feature>
<dbReference type="InterPro" id="IPR052558">
    <property type="entry name" value="Siderophore_Hydrolase_D"/>
</dbReference>
<comment type="similarity">
    <text evidence="1">Belongs to the esterase D family.</text>
</comment>
<dbReference type="InterPro" id="IPR000801">
    <property type="entry name" value="Esterase-like"/>
</dbReference>
<organism evidence="4">
    <name type="scientific">uncultured Woeseiaceae bacterium</name>
    <dbReference type="NCBI Taxonomy" id="1983305"/>
    <lineage>
        <taxon>Bacteria</taxon>
        <taxon>Pseudomonadati</taxon>
        <taxon>Pseudomonadota</taxon>
        <taxon>Gammaproteobacteria</taxon>
        <taxon>Woeseiales</taxon>
        <taxon>Woeseiaceae</taxon>
        <taxon>environmental samples</taxon>
    </lineage>
</organism>
<feature type="chain" id="PRO_5028474303" description="Esterase" evidence="3">
    <location>
        <begin position="22"/>
        <end position="277"/>
    </location>
</feature>
<evidence type="ECO:0000313" key="4">
    <source>
        <dbReference type="EMBL" id="VUX55435.1"/>
    </source>
</evidence>
<protein>
    <recommendedName>
        <fullName evidence="5">Esterase</fullName>
    </recommendedName>
</protein>
<gene>
    <name evidence="4" type="ORF">JTBM06_V1_20056</name>
</gene>